<dbReference type="GO" id="GO:0000172">
    <property type="term" value="C:ribonuclease MRP complex"/>
    <property type="evidence" value="ECO:0007669"/>
    <property type="project" value="TreeGrafter"/>
</dbReference>
<dbReference type="InterPro" id="IPR029064">
    <property type="entry name" value="Ribosomal_eL30-like_sf"/>
</dbReference>
<name>A0A1Y1VMQ3_9FUNG</name>
<sequence>MEKKTNNIETLSKEGSTSSLKFIQDDIKSLKTKGKRLIFKSIFDSPLNYRWPKIEEENNERILQELEKILLPLKEFNSSNSKDKSKPEILNNIYIGINSVTQALNKEINHPQNVNNKISVIIICKEDIKPTHLYSHFPIMAHLSGNKILCPLNLGSEYKLCQMSNLKKISCIALKDTEICKNVIQLISGIYPDVKLQWIKDSNNVKNISNYFKTNMKILKTTAPIIKKNNKNNNNKGKAKNSK</sequence>
<dbReference type="PANTHER" id="PTHR28272:SF1">
    <property type="entry name" value="RIBONUCLEASES P_MRP PROTEIN SUBUNIT POP3"/>
    <property type="match status" value="1"/>
</dbReference>
<evidence type="ECO:0000313" key="1">
    <source>
        <dbReference type="EMBL" id="ORX59891.1"/>
    </source>
</evidence>
<organism evidence="1 2">
    <name type="scientific">Piromyces finnis</name>
    <dbReference type="NCBI Taxonomy" id="1754191"/>
    <lineage>
        <taxon>Eukaryota</taxon>
        <taxon>Fungi</taxon>
        <taxon>Fungi incertae sedis</taxon>
        <taxon>Chytridiomycota</taxon>
        <taxon>Chytridiomycota incertae sedis</taxon>
        <taxon>Neocallimastigomycetes</taxon>
        <taxon>Neocallimastigales</taxon>
        <taxon>Neocallimastigaceae</taxon>
        <taxon>Piromyces</taxon>
    </lineage>
</organism>
<dbReference type="Gene3D" id="3.30.1330.30">
    <property type="match status" value="1"/>
</dbReference>
<dbReference type="Proteomes" id="UP000193719">
    <property type="component" value="Unassembled WGS sequence"/>
</dbReference>
<dbReference type="PANTHER" id="PTHR28272">
    <property type="entry name" value="RIBONUCLEASES P/MRP PROTEIN SUBUNIT POP3"/>
    <property type="match status" value="1"/>
</dbReference>
<reference evidence="1 2" key="2">
    <citation type="submission" date="2016-08" db="EMBL/GenBank/DDBJ databases">
        <title>Pervasive Adenine N6-methylation of Active Genes in Fungi.</title>
        <authorList>
            <consortium name="DOE Joint Genome Institute"/>
            <person name="Mondo S.J."/>
            <person name="Dannebaum R.O."/>
            <person name="Kuo R.C."/>
            <person name="Labutti K."/>
            <person name="Haridas S."/>
            <person name="Kuo A."/>
            <person name="Salamov A."/>
            <person name="Ahrendt S.R."/>
            <person name="Lipzen A."/>
            <person name="Sullivan W."/>
            <person name="Andreopoulos W.B."/>
            <person name="Clum A."/>
            <person name="Lindquist E."/>
            <person name="Daum C."/>
            <person name="Ramamoorthy G.K."/>
            <person name="Gryganskyi A."/>
            <person name="Culley D."/>
            <person name="Magnuson J.K."/>
            <person name="James T.Y."/>
            <person name="O'Malley M.A."/>
            <person name="Stajich J.E."/>
            <person name="Spatafora J.W."/>
            <person name="Visel A."/>
            <person name="Grigoriev I.V."/>
        </authorList>
    </citation>
    <scope>NUCLEOTIDE SEQUENCE [LARGE SCALE GENOMIC DNA]</scope>
    <source>
        <strain evidence="2">finn</strain>
    </source>
</reference>
<dbReference type="GO" id="GO:0005655">
    <property type="term" value="C:nucleolar ribonuclease P complex"/>
    <property type="evidence" value="ECO:0007669"/>
    <property type="project" value="TreeGrafter"/>
</dbReference>
<dbReference type="OrthoDB" id="20109at2759"/>
<dbReference type="GO" id="GO:0008033">
    <property type="term" value="P:tRNA processing"/>
    <property type="evidence" value="ECO:0007669"/>
    <property type="project" value="InterPro"/>
</dbReference>
<dbReference type="GO" id="GO:0000171">
    <property type="term" value="F:ribonuclease MRP activity"/>
    <property type="evidence" value="ECO:0007669"/>
    <property type="project" value="TreeGrafter"/>
</dbReference>
<gene>
    <name evidence="1" type="ORF">BCR36DRAFT_315995</name>
</gene>
<protein>
    <submittedName>
        <fullName evidence="1">Uncharacterized protein</fullName>
    </submittedName>
</protein>
<evidence type="ECO:0000313" key="2">
    <source>
        <dbReference type="Proteomes" id="UP000193719"/>
    </source>
</evidence>
<dbReference type="AlphaFoldDB" id="A0A1Y1VMQ3"/>
<reference evidence="1 2" key="1">
    <citation type="submission" date="2016-08" db="EMBL/GenBank/DDBJ databases">
        <title>Genomes of anaerobic fungi encode conserved fungal cellulosomes for biomass hydrolysis.</title>
        <authorList>
            <consortium name="DOE Joint Genome Institute"/>
            <person name="Haitjema C.H."/>
            <person name="Gilmore S.P."/>
            <person name="Henske J.K."/>
            <person name="Solomon K.V."/>
            <person name="De Groot R."/>
            <person name="Kuo A."/>
            <person name="Mondo S.J."/>
            <person name="Salamov A.A."/>
            <person name="Labutti K."/>
            <person name="Zhao Z."/>
            <person name="Chiniquy J."/>
            <person name="Barry K."/>
            <person name="Brewer H.M."/>
            <person name="Purvine S.O."/>
            <person name="Wright A.T."/>
            <person name="Boxma B."/>
            <person name="Van Alen T."/>
            <person name="Hackstein J.H."/>
            <person name="Baker S.E."/>
            <person name="Grigoriev I.V."/>
            <person name="O'Malley M.A."/>
        </authorList>
    </citation>
    <scope>NUCLEOTIDE SEQUENCE [LARGE SCALE GENOMIC DNA]</scope>
    <source>
        <strain evidence="2">finn</strain>
    </source>
</reference>
<dbReference type="STRING" id="1754191.A0A1Y1VMQ3"/>
<dbReference type="GO" id="GO:0005829">
    <property type="term" value="C:cytosol"/>
    <property type="evidence" value="ECO:0007669"/>
    <property type="project" value="TreeGrafter"/>
</dbReference>
<dbReference type="EMBL" id="MCFH01000002">
    <property type="protein sequence ID" value="ORX59891.1"/>
    <property type="molecule type" value="Genomic_DNA"/>
</dbReference>
<comment type="caution">
    <text evidence="1">The sequence shown here is derived from an EMBL/GenBank/DDBJ whole genome shotgun (WGS) entry which is preliminary data.</text>
</comment>
<dbReference type="GO" id="GO:0034965">
    <property type="term" value="P:intronic box C/D snoRNA processing"/>
    <property type="evidence" value="ECO:0007669"/>
    <property type="project" value="TreeGrafter"/>
</dbReference>
<proteinExistence type="predicted"/>
<dbReference type="GO" id="GO:0006364">
    <property type="term" value="P:rRNA processing"/>
    <property type="evidence" value="ECO:0007669"/>
    <property type="project" value="InterPro"/>
</dbReference>
<dbReference type="GO" id="GO:0004526">
    <property type="term" value="F:ribonuclease P activity"/>
    <property type="evidence" value="ECO:0007669"/>
    <property type="project" value="TreeGrafter"/>
</dbReference>
<dbReference type="SUPFAM" id="SSF55315">
    <property type="entry name" value="L30e-like"/>
    <property type="match status" value="1"/>
</dbReference>
<keyword evidence="2" id="KW-1185">Reference proteome</keyword>
<dbReference type="InterPro" id="IPR013241">
    <property type="entry name" value="RNase_P_Pop3"/>
</dbReference>
<accession>A0A1Y1VMQ3</accession>